<dbReference type="InterPro" id="IPR013187">
    <property type="entry name" value="F-box-assoc_dom_typ3"/>
</dbReference>
<dbReference type="EMBL" id="CACVBM020000555">
    <property type="protein sequence ID" value="CAA7020659.1"/>
    <property type="molecule type" value="Genomic_DNA"/>
</dbReference>
<dbReference type="SUPFAM" id="SSF81383">
    <property type="entry name" value="F-box domain"/>
    <property type="match status" value="1"/>
</dbReference>
<evidence type="ECO:0000259" key="1">
    <source>
        <dbReference type="PROSITE" id="PS50181"/>
    </source>
</evidence>
<gene>
    <name evidence="2" type="ORF">MERR_LOCUS7894</name>
</gene>
<sequence length="370" mass="42129">METQRKKLTKGSVNSNSLPVDLMMEILKRLPLKLIVKFLCVSKLWASMFRSPYFMKLFLKESLTRPKSLIFVFRKKYKCPSSFTSVYLKNTIEASSSSSSSSCSVTYHVICHTRQRSIITPCVHGLICYGPASRIVIYNPCTRRSVTLPAINAAGKRPIDKYLGFDPIDSDYKVLCIVRSETDKKRSRRGLAEEIWVLTLGTRNSWRRMIEQDVIPPHSPVREQLCINGVLYYRAFTGAKLNDSAIMSFDVRSEKLDLIKGPCTFPEFSKLTSYEGKLAVRGHLRNFQRFSATDADTGEIIFTQTWQHASLPSAVYYDLKNNSVRNFEIQGTKKENMSLHADSASYSQVDNMPFHEDSVSSSLVDNLMFL</sequence>
<dbReference type="Pfam" id="PF08268">
    <property type="entry name" value="FBA_3"/>
    <property type="match status" value="1"/>
</dbReference>
<evidence type="ECO:0000313" key="2">
    <source>
        <dbReference type="EMBL" id="CAA7020659.1"/>
    </source>
</evidence>
<organism evidence="2 3">
    <name type="scientific">Microthlaspi erraticum</name>
    <dbReference type="NCBI Taxonomy" id="1685480"/>
    <lineage>
        <taxon>Eukaryota</taxon>
        <taxon>Viridiplantae</taxon>
        <taxon>Streptophyta</taxon>
        <taxon>Embryophyta</taxon>
        <taxon>Tracheophyta</taxon>
        <taxon>Spermatophyta</taxon>
        <taxon>Magnoliopsida</taxon>
        <taxon>eudicotyledons</taxon>
        <taxon>Gunneridae</taxon>
        <taxon>Pentapetalae</taxon>
        <taxon>rosids</taxon>
        <taxon>malvids</taxon>
        <taxon>Brassicales</taxon>
        <taxon>Brassicaceae</taxon>
        <taxon>Coluteocarpeae</taxon>
        <taxon>Microthlaspi</taxon>
    </lineage>
</organism>
<dbReference type="Pfam" id="PF00646">
    <property type="entry name" value="F-box"/>
    <property type="match status" value="1"/>
</dbReference>
<dbReference type="OrthoDB" id="5314306at2759"/>
<dbReference type="Proteomes" id="UP000467841">
    <property type="component" value="Unassembled WGS sequence"/>
</dbReference>
<evidence type="ECO:0000313" key="3">
    <source>
        <dbReference type="Proteomes" id="UP000467841"/>
    </source>
</evidence>
<protein>
    <recommendedName>
        <fullName evidence="1">F-box domain-containing protein</fullName>
    </recommendedName>
</protein>
<dbReference type="PANTHER" id="PTHR31111:SF132">
    <property type="entry name" value="F-BOX ASSOCIATED UBIQUITINATION EFFECTOR FAMILY PROTEIN-RELATED"/>
    <property type="match status" value="1"/>
</dbReference>
<proteinExistence type="predicted"/>
<reference evidence="2" key="1">
    <citation type="submission" date="2020-01" db="EMBL/GenBank/DDBJ databases">
        <authorList>
            <person name="Mishra B."/>
        </authorList>
    </citation>
    <scope>NUCLEOTIDE SEQUENCE [LARGE SCALE GENOMIC DNA]</scope>
</reference>
<dbReference type="InterPro" id="IPR001810">
    <property type="entry name" value="F-box_dom"/>
</dbReference>
<dbReference type="AlphaFoldDB" id="A0A6D2I5L7"/>
<name>A0A6D2I5L7_9BRAS</name>
<dbReference type="InterPro" id="IPR017451">
    <property type="entry name" value="F-box-assoc_interact_dom"/>
</dbReference>
<accession>A0A6D2I5L7</accession>
<comment type="caution">
    <text evidence="2">The sequence shown here is derived from an EMBL/GenBank/DDBJ whole genome shotgun (WGS) entry which is preliminary data.</text>
</comment>
<dbReference type="SMART" id="SM00256">
    <property type="entry name" value="FBOX"/>
    <property type="match status" value="1"/>
</dbReference>
<dbReference type="PROSITE" id="PS50181">
    <property type="entry name" value="FBOX"/>
    <property type="match status" value="1"/>
</dbReference>
<dbReference type="PANTHER" id="PTHR31111">
    <property type="entry name" value="BNAA05G37150D PROTEIN-RELATED"/>
    <property type="match status" value="1"/>
</dbReference>
<dbReference type="NCBIfam" id="TIGR01640">
    <property type="entry name" value="F_box_assoc_1"/>
    <property type="match status" value="1"/>
</dbReference>
<keyword evidence="3" id="KW-1185">Reference proteome</keyword>
<feature type="domain" description="F-box" evidence="1">
    <location>
        <begin position="12"/>
        <end position="57"/>
    </location>
</feature>
<dbReference type="InterPro" id="IPR036047">
    <property type="entry name" value="F-box-like_dom_sf"/>
</dbReference>